<reference evidence="1 2" key="1">
    <citation type="journal article" date="2018" name="Biotechnol. Biofuels">
        <title>Integrative visual omics of the white-rot fungus Polyporus brumalis exposes the biotechnological potential of its oxidative enzymes for delignifying raw plant biomass.</title>
        <authorList>
            <person name="Miyauchi S."/>
            <person name="Rancon A."/>
            <person name="Drula E."/>
            <person name="Hage H."/>
            <person name="Chaduli D."/>
            <person name="Favel A."/>
            <person name="Grisel S."/>
            <person name="Henrissat B."/>
            <person name="Herpoel-Gimbert I."/>
            <person name="Ruiz-Duenas F.J."/>
            <person name="Chevret D."/>
            <person name="Hainaut M."/>
            <person name="Lin J."/>
            <person name="Wang M."/>
            <person name="Pangilinan J."/>
            <person name="Lipzen A."/>
            <person name="Lesage-Meessen L."/>
            <person name="Navarro D."/>
            <person name="Riley R."/>
            <person name="Grigoriev I.V."/>
            <person name="Zhou S."/>
            <person name="Raouche S."/>
            <person name="Rosso M.N."/>
        </authorList>
    </citation>
    <scope>NUCLEOTIDE SEQUENCE [LARGE SCALE GENOMIC DNA]</scope>
    <source>
        <strain evidence="1 2">BRFM 1820</strain>
    </source>
</reference>
<keyword evidence="2" id="KW-1185">Reference proteome</keyword>
<name>A0A371DJS6_9APHY</name>
<accession>A0A371DJS6</accession>
<gene>
    <name evidence="1" type="ORF">OH76DRAFT_1400043</name>
</gene>
<evidence type="ECO:0000313" key="2">
    <source>
        <dbReference type="Proteomes" id="UP000256964"/>
    </source>
</evidence>
<dbReference type="Proteomes" id="UP000256964">
    <property type="component" value="Unassembled WGS sequence"/>
</dbReference>
<protein>
    <submittedName>
        <fullName evidence="1">Uncharacterized protein</fullName>
    </submittedName>
</protein>
<dbReference type="AlphaFoldDB" id="A0A371DJS6"/>
<sequence>MNVDAAVHGPPGRMLSLCCTAVAFCPAGSAAQRRPTRTPEDAKYAIATSRAGRDVESLTFRGRVPGSPTGAVMNA</sequence>
<dbReference type="EMBL" id="KZ857389">
    <property type="protein sequence ID" value="RDX52784.1"/>
    <property type="molecule type" value="Genomic_DNA"/>
</dbReference>
<organism evidence="1 2">
    <name type="scientific">Lentinus brumalis</name>
    <dbReference type="NCBI Taxonomy" id="2498619"/>
    <lineage>
        <taxon>Eukaryota</taxon>
        <taxon>Fungi</taxon>
        <taxon>Dikarya</taxon>
        <taxon>Basidiomycota</taxon>
        <taxon>Agaricomycotina</taxon>
        <taxon>Agaricomycetes</taxon>
        <taxon>Polyporales</taxon>
        <taxon>Polyporaceae</taxon>
        <taxon>Lentinus</taxon>
    </lineage>
</organism>
<evidence type="ECO:0000313" key="1">
    <source>
        <dbReference type="EMBL" id="RDX52784.1"/>
    </source>
</evidence>
<proteinExistence type="predicted"/>